<sequence>MLGQVHRPNLLRNIQSFTISNTWAGAGKEYVKTGSTEDTGDLVFVSYGSGLFVGEELIDRVTLARDLVVERQSVGDATYALGFSAGINGILGLGPTNLTIGTLLSDQSAPIPTVLDNLYKSGAIRSNEFAVYFQPVVGNNTFNGEITFGGSDRSKTTCDIQYTPVTATQPSSQYWGINQTITYGKTTMLLSNRAGVVDTGTTLLLMSTDAFDIYKNVTGAVLDNVTGLLSITEEQYSNLNSLHFTIGTSTFKLNADGQLWPRRLNTLIGGNSSAIYLIVGDLGVDSSFGLTFINGYSFLERFYSIYDSTNNRLGFATTAYTNSKTNFLI</sequence>
<keyword evidence="4" id="KW-1185">Reference proteome</keyword>
<evidence type="ECO:0000259" key="2">
    <source>
        <dbReference type="PROSITE" id="PS51767"/>
    </source>
</evidence>
<dbReference type="PANTHER" id="PTHR47966:SF51">
    <property type="entry name" value="BETA-SITE APP-CLEAVING ENZYME, ISOFORM A-RELATED"/>
    <property type="match status" value="1"/>
</dbReference>
<dbReference type="HOGENOM" id="CLU_038846_0_0_1"/>
<name>A0A067SX85_GALM3</name>
<dbReference type="PROSITE" id="PS51767">
    <property type="entry name" value="PEPTIDASE_A1"/>
    <property type="match status" value="1"/>
</dbReference>
<proteinExistence type="inferred from homology"/>
<dbReference type="EMBL" id="KL142380">
    <property type="protein sequence ID" value="KDR75540.1"/>
    <property type="molecule type" value="Genomic_DNA"/>
</dbReference>
<dbReference type="Pfam" id="PF00026">
    <property type="entry name" value="Asp"/>
    <property type="match status" value="1"/>
</dbReference>
<evidence type="ECO:0000256" key="1">
    <source>
        <dbReference type="ARBA" id="ARBA00007447"/>
    </source>
</evidence>
<dbReference type="InterPro" id="IPR033121">
    <property type="entry name" value="PEPTIDASE_A1"/>
</dbReference>
<dbReference type="InterPro" id="IPR034164">
    <property type="entry name" value="Pepsin-like_dom"/>
</dbReference>
<accession>A0A067SX85</accession>
<dbReference type="CDD" id="cd05471">
    <property type="entry name" value="pepsin_like"/>
    <property type="match status" value="1"/>
</dbReference>
<dbReference type="InterPro" id="IPR001461">
    <property type="entry name" value="Aspartic_peptidase_A1"/>
</dbReference>
<dbReference type="Gene3D" id="2.40.70.10">
    <property type="entry name" value="Acid Proteases"/>
    <property type="match status" value="2"/>
</dbReference>
<evidence type="ECO:0000313" key="3">
    <source>
        <dbReference type="EMBL" id="KDR75540.1"/>
    </source>
</evidence>
<protein>
    <recommendedName>
        <fullName evidence="2">Peptidase A1 domain-containing protein</fullName>
    </recommendedName>
</protein>
<dbReference type="OrthoDB" id="660550at2759"/>
<dbReference type="Proteomes" id="UP000027222">
    <property type="component" value="Unassembled WGS sequence"/>
</dbReference>
<dbReference type="GO" id="GO:0006508">
    <property type="term" value="P:proteolysis"/>
    <property type="evidence" value="ECO:0007669"/>
    <property type="project" value="InterPro"/>
</dbReference>
<dbReference type="PANTHER" id="PTHR47966">
    <property type="entry name" value="BETA-SITE APP-CLEAVING ENZYME, ISOFORM A-RELATED"/>
    <property type="match status" value="1"/>
</dbReference>
<reference evidence="4" key="1">
    <citation type="journal article" date="2014" name="Proc. Natl. Acad. Sci. U.S.A.">
        <title>Extensive sampling of basidiomycete genomes demonstrates inadequacy of the white-rot/brown-rot paradigm for wood decay fungi.</title>
        <authorList>
            <person name="Riley R."/>
            <person name="Salamov A.A."/>
            <person name="Brown D.W."/>
            <person name="Nagy L.G."/>
            <person name="Floudas D."/>
            <person name="Held B.W."/>
            <person name="Levasseur A."/>
            <person name="Lombard V."/>
            <person name="Morin E."/>
            <person name="Otillar R."/>
            <person name="Lindquist E.A."/>
            <person name="Sun H."/>
            <person name="LaButti K.M."/>
            <person name="Schmutz J."/>
            <person name="Jabbour D."/>
            <person name="Luo H."/>
            <person name="Baker S.E."/>
            <person name="Pisabarro A.G."/>
            <person name="Walton J.D."/>
            <person name="Blanchette R.A."/>
            <person name="Henrissat B."/>
            <person name="Martin F."/>
            <person name="Cullen D."/>
            <person name="Hibbett D.S."/>
            <person name="Grigoriev I.V."/>
        </authorList>
    </citation>
    <scope>NUCLEOTIDE SEQUENCE [LARGE SCALE GENOMIC DNA]</scope>
    <source>
        <strain evidence="4">CBS 339.88</strain>
    </source>
</reference>
<dbReference type="SUPFAM" id="SSF50630">
    <property type="entry name" value="Acid proteases"/>
    <property type="match status" value="1"/>
</dbReference>
<feature type="domain" description="Peptidase A1" evidence="2">
    <location>
        <begin position="1"/>
        <end position="316"/>
    </location>
</feature>
<dbReference type="GO" id="GO:0004190">
    <property type="term" value="F:aspartic-type endopeptidase activity"/>
    <property type="evidence" value="ECO:0007669"/>
    <property type="project" value="InterPro"/>
</dbReference>
<dbReference type="InterPro" id="IPR021109">
    <property type="entry name" value="Peptidase_aspartic_dom_sf"/>
</dbReference>
<comment type="similarity">
    <text evidence="1">Belongs to the peptidase A1 family.</text>
</comment>
<evidence type="ECO:0000313" key="4">
    <source>
        <dbReference type="Proteomes" id="UP000027222"/>
    </source>
</evidence>
<organism evidence="3 4">
    <name type="scientific">Galerina marginata (strain CBS 339.88)</name>
    <dbReference type="NCBI Taxonomy" id="685588"/>
    <lineage>
        <taxon>Eukaryota</taxon>
        <taxon>Fungi</taxon>
        <taxon>Dikarya</taxon>
        <taxon>Basidiomycota</taxon>
        <taxon>Agaricomycotina</taxon>
        <taxon>Agaricomycetes</taxon>
        <taxon>Agaricomycetidae</taxon>
        <taxon>Agaricales</taxon>
        <taxon>Agaricineae</taxon>
        <taxon>Strophariaceae</taxon>
        <taxon>Galerina</taxon>
    </lineage>
</organism>
<dbReference type="AlphaFoldDB" id="A0A067SX85"/>
<dbReference type="PRINTS" id="PR00792">
    <property type="entry name" value="PEPSIN"/>
</dbReference>
<gene>
    <name evidence="3" type="ORF">GALMADRAFT_97207</name>
</gene>